<keyword evidence="5" id="KW-1185">Reference proteome</keyword>
<comment type="caution">
    <text evidence="4">The sequence shown here is derived from an EMBL/GenBank/DDBJ whole genome shotgun (WGS) entry which is preliminary data.</text>
</comment>
<evidence type="ECO:0000313" key="4">
    <source>
        <dbReference type="EMBL" id="GAA5210743.1"/>
    </source>
</evidence>
<dbReference type="Gene3D" id="2.60.120.260">
    <property type="entry name" value="Galactose-binding domain-like"/>
    <property type="match status" value="1"/>
</dbReference>
<dbReference type="InterPro" id="IPR013736">
    <property type="entry name" value="Xaa-Pro_dipept_C"/>
</dbReference>
<accession>A0ABP9T755</accession>
<dbReference type="InterPro" id="IPR008979">
    <property type="entry name" value="Galactose-bd-like_sf"/>
</dbReference>
<dbReference type="Gene3D" id="3.40.50.1820">
    <property type="entry name" value="alpha/beta hydrolase"/>
    <property type="match status" value="1"/>
</dbReference>
<name>A0ABP9T755_9ACTN</name>
<dbReference type="Pfam" id="PF02129">
    <property type="entry name" value="Peptidase_S15"/>
    <property type="match status" value="1"/>
</dbReference>
<proteinExistence type="predicted"/>
<dbReference type="Proteomes" id="UP001499878">
    <property type="component" value="Unassembled WGS sequence"/>
</dbReference>
<dbReference type="Pfam" id="PF08530">
    <property type="entry name" value="PepX_C"/>
    <property type="match status" value="1"/>
</dbReference>
<gene>
    <name evidence="4" type="ORF">GCM10023323_39590</name>
</gene>
<dbReference type="NCBIfam" id="TIGR00976">
    <property type="entry name" value="CocE_NonD"/>
    <property type="match status" value="1"/>
</dbReference>
<dbReference type="SUPFAM" id="SSF49785">
    <property type="entry name" value="Galactose-binding domain-like"/>
    <property type="match status" value="1"/>
</dbReference>
<sequence length="570" mass="63144">MSDISSPAPAGQPQEHFVRLRDGVRLATDVYLPEGFESGPTVLVRTPYDKRSRYTFLPQCAPYFNERGYAFVVQDVRGKYRSEGVTLQAVHEVADGHDTLDWIVGQGWSDGVVGMFGDSYYAYTQWAALASGHRALRALSSRMTSLAPPTARPVGVTTPGTGPGVTPSRPGFSRPPSLDWAKYLGFYWLDQDEYEPQLDWSLRPPIRVFNDAFEQIGRRSPTFDAAIPHHIPQKVFVTGHPYDGPSVPVLHTLGWFDPIAKGGIGMYLELAKRPAWAPLQYLVAEAVDHENYHVSDTPYAEDSDHDVNDAALARMLPRYLGPSLDFFDVYLRGVKDPASLPRVSWDLAHAGRQQAAQWPLPDVREQILYLNDFAAAAGAPPGGRLTTIPPADAESVQWTHDPDNPVRQEGEFLSLIRDYPDESHLGGRKDVVVFTSDAVGDAPVDLAGPVRVEVVVESDAPSTDLFVSLFDVYPNGEAHRMLSEQVTVDEMQPGGVLCELDLGHTGYRLRPGHALRLHFRSSDAPDYLPHPGVGSNRWLVSETRKSLQRLRTDSLRPSRLVLTHLPTDNT</sequence>
<dbReference type="InterPro" id="IPR005674">
    <property type="entry name" value="CocE/Ser_esterase"/>
</dbReference>
<protein>
    <recommendedName>
        <fullName evidence="3">Xaa-Pro dipeptidyl-peptidase C-terminal domain-containing protein</fullName>
    </recommendedName>
</protein>
<keyword evidence="1" id="KW-0378">Hydrolase</keyword>
<evidence type="ECO:0000256" key="2">
    <source>
        <dbReference type="SAM" id="MobiDB-lite"/>
    </source>
</evidence>
<dbReference type="SUPFAM" id="SSF53474">
    <property type="entry name" value="alpha/beta-Hydrolases"/>
    <property type="match status" value="1"/>
</dbReference>
<feature type="region of interest" description="Disordered" evidence="2">
    <location>
        <begin position="148"/>
        <end position="171"/>
    </location>
</feature>
<dbReference type="EMBL" id="BAABJR010000009">
    <property type="protein sequence ID" value="GAA5210743.1"/>
    <property type="molecule type" value="Genomic_DNA"/>
</dbReference>
<feature type="domain" description="Xaa-Pro dipeptidyl-peptidase C-terminal" evidence="3">
    <location>
        <begin position="324"/>
        <end position="561"/>
    </location>
</feature>
<dbReference type="Gene3D" id="1.10.3020.10">
    <property type="entry name" value="alpha-amino acid ester hydrolase ( Helical cap domain)"/>
    <property type="match status" value="1"/>
</dbReference>
<evidence type="ECO:0000259" key="3">
    <source>
        <dbReference type="SMART" id="SM00939"/>
    </source>
</evidence>
<evidence type="ECO:0000256" key="1">
    <source>
        <dbReference type="ARBA" id="ARBA00022801"/>
    </source>
</evidence>
<organism evidence="4 5">
    <name type="scientific">Streptomyces thinghirensis</name>
    <dbReference type="NCBI Taxonomy" id="551547"/>
    <lineage>
        <taxon>Bacteria</taxon>
        <taxon>Bacillati</taxon>
        <taxon>Actinomycetota</taxon>
        <taxon>Actinomycetes</taxon>
        <taxon>Kitasatosporales</taxon>
        <taxon>Streptomycetaceae</taxon>
        <taxon>Streptomyces</taxon>
    </lineage>
</organism>
<evidence type="ECO:0000313" key="5">
    <source>
        <dbReference type="Proteomes" id="UP001499878"/>
    </source>
</evidence>
<dbReference type="InterPro" id="IPR029058">
    <property type="entry name" value="AB_hydrolase_fold"/>
</dbReference>
<reference evidence="5" key="1">
    <citation type="journal article" date="2019" name="Int. J. Syst. Evol. Microbiol.">
        <title>The Global Catalogue of Microorganisms (GCM) 10K type strain sequencing project: providing services to taxonomists for standard genome sequencing and annotation.</title>
        <authorList>
            <consortium name="The Broad Institute Genomics Platform"/>
            <consortium name="The Broad Institute Genome Sequencing Center for Infectious Disease"/>
            <person name="Wu L."/>
            <person name="Ma J."/>
        </authorList>
    </citation>
    <scope>NUCLEOTIDE SEQUENCE [LARGE SCALE GENOMIC DNA]</scope>
    <source>
        <strain evidence="5">JCM 18306</strain>
    </source>
</reference>
<dbReference type="RefSeq" id="WP_345632144.1">
    <property type="nucleotide sequence ID" value="NZ_BAABJR010000009.1"/>
</dbReference>
<dbReference type="InterPro" id="IPR000383">
    <property type="entry name" value="Xaa-Pro-like_dom"/>
</dbReference>
<dbReference type="SMART" id="SM00939">
    <property type="entry name" value="PepX_C"/>
    <property type="match status" value="1"/>
</dbReference>